<dbReference type="GeneID" id="91094458"/>
<sequence length="836" mass="90763">MLDTTANPPAGGQPSLAQPVPAQPPSRSEVERKLSFRSATSSSRLNESPKKKKPTHQIPLSGYHLSYSASGNESDSSSITSSSQPLQVIGSPNPTSPLLTPTATSVGGLSAIAERKFGNDIIDEMELEDVEEEEEEEGPENDNDNEGNESASEVEDGGLEGLEGERVVKSGYLWKKQERRKAWKKRWFVLRTGKLAYYKDEKEYSLKKVIDLHQVHTVAPVTVKKHPHSFGIVVPKRTFFAKASSQDDMEEWVRAINGVRRKLSEREEEERSRREKGEHHHYPQHQYHQQQQRTTSVTIPTRERSTGDAIDTTSPTTSSAAGSYFVNRPIIGGSSSSQAIHTAGSVSPSLASGGIIPPSSPLDTTNSLTSQVAKLNISTPRTPSAPPISSQPVSYGMPGSRVPSTSTSVPPSRSVSTKREPSASSIGSSTAATQGNLNERPITLNLQNSASGMGSNQFIPSSEDEDDLDQVESNQGGQGGQYQNQAQSLPSTPMDPTKVILSAYLTKRSKGRGRKVWRKRWFVLTSQGVTYSKSHMDTKALRFIPLTSILDALEVDASDQSSESETDQIPNAHPHNHNPFHPHGHQHTHPSHHQQGLGHSPSMSISPPQKQYFTTAMRGRLSSNDHNTQQQLSSSISSATPKNSFSQQSASAAGSSDKNGINGGHGDENVFRLITAKRTYVLCAPSEEDEIKWLAATRALLNQLRINNQQQQQPTSPVNITSGQMQLPTITQQPPTPAASLSESQSQSRSQSQSQPLSVKRTNSRSISQSGSGITLEKELPQYPMPNIQRQNSNSPSPSPSTPPTPGSGSVTRGRSATYMAKSAVADVVKKFHPES</sequence>
<feature type="compositionally biased region" description="Polar residues" evidence="1">
    <location>
        <begin position="760"/>
        <end position="773"/>
    </location>
</feature>
<dbReference type="PROSITE" id="PS50003">
    <property type="entry name" value="PH_DOMAIN"/>
    <property type="match status" value="2"/>
</dbReference>
<dbReference type="Proteomes" id="UP001355207">
    <property type="component" value="Chromosome 4"/>
</dbReference>
<feature type="compositionally biased region" description="Acidic residues" evidence="1">
    <location>
        <begin position="128"/>
        <end position="158"/>
    </location>
</feature>
<name>A0AAX4JWF5_9TREE</name>
<feature type="compositionally biased region" description="Low complexity" evidence="1">
    <location>
        <begin position="740"/>
        <end position="758"/>
    </location>
</feature>
<dbReference type="PANTHER" id="PTHR14336">
    <property type="entry name" value="TANDEM PH DOMAIN CONTAINING PROTEIN"/>
    <property type="match status" value="1"/>
</dbReference>
<dbReference type="AlphaFoldDB" id="A0AAX4JWF5"/>
<feature type="compositionally biased region" description="Low complexity" evidence="1">
    <location>
        <begin position="644"/>
        <end position="656"/>
    </location>
</feature>
<feature type="compositionally biased region" description="Polar residues" evidence="1">
    <location>
        <begin position="622"/>
        <end position="643"/>
    </location>
</feature>
<evidence type="ECO:0000259" key="2">
    <source>
        <dbReference type="PROSITE" id="PS50003"/>
    </source>
</evidence>
<dbReference type="SMART" id="SM00233">
    <property type="entry name" value="PH"/>
    <property type="match status" value="2"/>
</dbReference>
<gene>
    <name evidence="3" type="ORF">L201_003788</name>
</gene>
<feature type="compositionally biased region" description="Acidic residues" evidence="1">
    <location>
        <begin position="557"/>
        <end position="566"/>
    </location>
</feature>
<feature type="region of interest" description="Disordered" evidence="1">
    <location>
        <begin position="557"/>
        <end position="608"/>
    </location>
</feature>
<dbReference type="InterPro" id="IPR011993">
    <property type="entry name" value="PH-like_dom_sf"/>
</dbReference>
<keyword evidence="4" id="KW-1185">Reference proteome</keyword>
<proteinExistence type="predicted"/>
<dbReference type="EMBL" id="CP144101">
    <property type="protein sequence ID" value="WWC88873.1"/>
    <property type="molecule type" value="Genomic_DNA"/>
</dbReference>
<dbReference type="Pfam" id="PF00169">
    <property type="entry name" value="PH"/>
    <property type="match status" value="1"/>
</dbReference>
<dbReference type="Gene3D" id="2.30.29.30">
    <property type="entry name" value="Pleckstrin-homology domain (PH domain)/Phosphotyrosine-binding domain (PTB)"/>
    <property type="match status" value="3"/>
</dbReference>
<feature type="region of interest" description="Disordered" evidence="1">
    <location>
        <begin position="337"/>
        <end position="495"/>
    </location>
</feature>
<feature type="compositionally biased region" description="Low complexity" evidence="1">
    <location>
        <begin position="70"/>
        <end position="83"/>
    </location>
</feature>
<feature type="domain" description="PH" evidence="2">
    <location>
        <begin position="498"/>
        <end position="702"/>
    </location>
</feature>
<protein>
    <recommendedName>
        <fullName evidence="2">PH domain-containing protein</fullName>
    </recommendedName>
</protein>
<feature type="compositionally biased region" description="Basic residues" evidence="1">
    <location>
        <begin position="574"/>
        <end position="592"/>
    </location>
</feature>
<feature type="compositionally biased region" description="Basic and acidic residues" evidence="1">
    <location>
        <begin position="263"/>
        <end position="281"/>
    </location>
</feature>
<dbReference type="FunFam" id="2.30.29.30:FF:000286">
    <property type="entry name" value="PH-protein kinase domain containing protein"/>
    <property type="match status" value="1"/>
</dbReference>
<feature type="region of interest" description="Disordered" evidence="1">
    <location>
        <begin position="128"/>
        <end position="161"/>
    </location>
</feature>
<feature type="region of interest" description="Disordered" evidence="1">
    <location>
        <begin position="622"/>
        <end position="663"/>
    </location>
</feature>
<feature type="compositionally biased region" description="Pro residues" evidence="1">
    <location>
        <begin position="797"/>
        <end position="806"/>
    </location>
</feature>
<dbReference type="InterPro" id="IPR001849">
    <property type="entry name" value="PH_domain"/>
</dbReference>
<evidence type="ECO:0000313" key="3">
    <source>
        <dbReference type="EMBL" id="WWC88873.1"/>
    </source>
</evidence>
<feature type="compositionally biased region" description="Low complexity" evidence="1">
    <location>
        <begin position="91"/>
        <end position="105"/>
    </location>
</feature>
<evidence type="ECO:0000313" key="4">
    <source>
        <dbReference type="Proteomes" id="UP001355207"/>
    </source>
</evidence>
<feature type="compositionally biased region" description="Polar residues" evidence="1">
    <location>
        <begin position="361"/>
        <end position="393"/>
    </location>
</feature>
<feature type="region of interest" description="Disordered" evidence="1">
    <location>
        <begin position="728"/>
        <end position="817"/>
    </location>
</feature>
<dbReference type="SUPFAM" id="SSF50729">
    <property type="entry name" value="PH domain-like"/>
    <property type="match status" value="2"/>
</dbReference>
<feature type="compositionally biased region" description="Polar residues" evidence="1">
    <location>
        <begin position="37"/>
        <end position="46"/>
    </location>
</feature>
<feature type="region of interest" description="Disordered" evidence="1">
    <location>
        <begin position="1"/>
        <end position="106"/>
    </location>
</feature>
<feature type="region of interest" description="Disordered" evidence="1">
    <location>
        <begin position="263"/>
        <end position="322"/>
    </location>
</feature>
<dbReference type="InterPro" id="IPR051707">
    <property type="entry name" value="PI-Interact_SigTrans_Reg"/>
</dbReference>
<feature type="compositionally biased region" description="Polar residues" evidence="1">
    <location>
        <begin position="337"/>
        <end position="350"/>
    </location>
</feature>
<organism evidence="3 4">
    <name type="scientific">Kwoniella dendrophila CBS 6074</name>
    <dbReference type="NCBI Taxonomy" id="1295534"/>
    <lineage>
        <taxon>Eukaryota</taxon>
        <taxon>Fungi</taxon>
        <taxon>Dikarya</taxon>
        <taxon>Basidiomycota</taxon>
        <taxon>Agaricomycotina</taxon>
        <taxon>Tremellomycetes</taxon>
        <taxon>Tremellales</taxon>
        <taxon>Cryptococcaceae</taxon>
        <taxon>Kwoniella</taxon>
    </lineage>
</organism>
<feature type="compositionally biased region" description="Polar residues" evidence="1">
    <location>
        <begin position="444"/>
        <end position="460"/>
    </location>
</feature>
<feature type="compositionally biased region" description="Low complexity" evidence="1">
    <location>
        <begin position="400"/>
        <end position="415"/>
    </location>
</feature>
<dbReference type="PANTHER" id="PTHR14336:SF8">
    <property type="entry name" value="PROTEIN OPY1"/>
    <property type="match status" value="1"/>
</dbReference>
<dbReference type="RefSeq" id="XP_066075636.1">
    <property type="nucleotide sequence ID" value="XM_066219539.1"/>
</dbReference>
<evidence type="ECO:0000256" key="1">
    <source>
        <dbReference type="SAM" id="MobiDB-lite"/>
    </source>
</evidence>
<feature type="compositionally biased region" description="Low complexity" evidence="1">
    <location>
        <begin position="422"/>
        <end position="433"/>
    </location>
</feature>
<feature type="compositionally biased region" description="Low complexity" evidence="1">
    <location>
        <begin position="312"/>
        <end position="322"/>
    </location>
</feature>
<feature type="domain" description="PH" evidence="2">
    <location>
        <begin position="166"/>
        <end position="261"/>
    </location>
</feature>
<reference evidence="3 4" key="1">
    <citation type="submission" date="2024-01" db="EMBL/GenBank/DDBJ databases">
        <title>Comparative genomics of Cryptococcus and Kwoniella reveals pathogenesis evolution and contrasting modes of karyotype evolution via chromosome fusion or intercentromeric recombination.</title>
        <authorList>
            <person name="Coelho M.A."/>
            <person name="David-Palma M."/>
            <person name="Shea T."/>
            <person name="Bowers K."/>
            <person name="McGinley-Smith S."/>
            <person name="Mohammad A.W."/>
            <person name="Gnirke A."/>
            <person name="Yurkov A.M."/>
            <person name="Nowrousian M."/>
            <person name="Sun S."/>
            <person name="Cuomo C.A."/>
            <person name="Heitman J."/>
        </authorList>
    </citation>
    <scope>NUCLEOTIDE SEQUENCE [LARGE SCALE GENOMIC DNA]</scope>
    <source>
        <strain evidence="3 4">CBS 6074</strain>
    </source>
</reference>
<accession>A0AAX4JWF5</accession>